<dbReference type="Gene3D" id="3.40.1260.10">
    <property type="entry name" value="DsrEFH-like"/>
    <property type="match status" value="1"/>
</dbReference>
<protein>
    <submittedName>
        <fullName evidence="1">DsrE/DsrF-like family protein</fullName>
    </submittedName>
</protein>
<dbReference type="Pfam" id="PF02635">
    <property type="entry name" value="DsrE"/>
    <property type="match status" value="1"/>
</dbReference>
<name>A0A150J8G1_9EURY</name>
<reference evidence="1 2" key="1">
    <citation type="journal article" date="2016" name="ISME J.">
        <title>Chasing the elusive Euryarchaeota class WSA2: genomes reveal a uniquely fastidious methyl-reducing methanogen.</title>
        <authorList>
            <person name="Nobu M.K."/>
            <person name="Narihiro T."/>
            <person name="Kuroda K."/>
            <person name="Mei R."/>
            <person name="Liu W.T."/>
        </authorList>
    </citation>
    <scope>NUCLEOTIDE SEQUENCE [LARGE SCALE GENOMIC DNA]</scope>
    <source>
        <strain evidence="1">ADurb1013_Bin02101</strain>
    </source>
</reference>
<accession>A0A150JI47</accession>
<evidence type="ECO:0000313" key="1">
    <source>
        <dbReference type="EMBL" id="KYC53425.1"/>
    </source>
</evidence>
<accession>A0A150J8G1</accession>
<proteinExistence type="predicted"/>
<gene>
    <name evidence="1" type="ORF">AN188_01456</name>
</gene>
<dbReference type="InterPro" id="IPR003787">
    <property type="entry name" value="Sulphur_relay_DsrE/F-like"/>
</dbReference>
<dbReference type="EMBL" id="LNJB01000026">
    <property type="protein sequence ID" value="KYC53425.1"/>
    <property type="molecule type" value="Genomic_DNA"/>
</dbReference>
<sequence>MKIGIIISDNDEEKCWNAFRFGIFCLEQRDETKIFLMGKGVEYEKISNVRFNTIEQAEKFLSNGGKILACGTCIKSRNQKASEMCPLSTMKDVYDIVVESDKVVCF</sequence>
<evidence type="ECO:0000313" key="2">
    <source>
        <dbReference type="Proteomes" id="UP000092420"/>
    </source>
</evidence>
<dbReference type="SUPFAM" id="SSF75169">
    <property type="entry name" value="DsrEFH-like"/>
    <property type="match status" value="1"/>
</dbReference>
<dbReference type="Proteomes" id="UP000092420">
    <property type="component" value="Unassembled WGS sequence"/>
</dbReference>
<dbReference type="AlphaFoldDB" id="A0A150J8G1"/>
<organism evidence="1 2">
    <name type="scientific">Candidatus Methanofastidiosum methylothiophilum</name>
    <dbReference type="NCBI Taxonomy" id="1705564"/>
    <lineage>
        <taxon>Archaea</taxon>
        <taxon>Methanobacteriati</taxon>
        <taxon>Methanobacteriota</taxon>
        <taxon>Stenosarchaea group</taxon>
        <taxon>Candidatus Methanofastidiosia</taxon>
        <taxon>Candidatus Methanofastidiosales</taxon>
        <taxon>Candidatus Methanofastidiosaceae</taxon>
        <taxon>Candidatus Methanofastidiosum</taxon>
    </lineage>
</organism>
<comment type="caution">
    <text evidence="1">The sequence shown here is derived from an EMBL/GenBank/DDBJ whole genome shotgun (WGS) entry which is preliminary data.</text>
</comment>
<dbReference type="InterPro" id="IPR027396">
    <property type="entry name" value="DsrEFH-like"/>
</dbReference>